<dbReference type="GO" id="GO:0005524">
    <property type="term" value="F:ATP binding"/>
    <property type="evidence" value="ECO:0007669"/>
    <property type="project" value="UniProtKB-KW"/>
</dbReference>
<feature type="transmembrane region" description="Helical" evidence="19">
    <location>
        <begin position="21"/>
        <end position="43"/>
    </location>
</feature>
<dbReference type="AlphaFoldDB" id="A0A1G1W2X4"/>
<dbReference type="EMBL" id="MHCL01000007">
    <property type="protein sequence ID" value="OGY22028.1"/>
    <property type="molecule type" value="Genomic_DNA"/>
</dbReference>
<gene>
    <name evidence="20" type="ORF">A3A65_03220</name>
</gene>
<evidence type="ECO:0000256" key="6">
    <source>
        <dbReference type="ARBA" id="ARBA00022692"/>
    </source>
</evidence>
<dbReference type="PANTHER" id="PTHR34299:SF1">
    <property type="entry name" value="DIACYLGLYCEROL KINASE"/>
    <property type="match status" value="1"/>
</dbReference>
<feature type="binding site" evidence="17">
    <location>
        <position position="70"/>
    </location>
    <ligand>
        <name>ATP</name>
        <dbReference type="ChEBI" id="CHEBI:30616"/>
    </ligand>
</feature>
<evidence type="ECO:0000256" key="5">
    <source>
        <dbReference type="ARBA" id="ARBA00022679"/>
    </source>
</evidence>
<dbReference type="Pfam" id="PF01219">
    <property type="entry name" value="DAGK_prokar"/>
    <property type="match status" value="1"/>
</dbReference>
<sequence length="117" mass="12736">MNRHVHSFQLAFSGMRYALTTQLNFVVHAVFACLALGLGLTLHISSLEWVAVVLAIVLVFVAEMINTSIELMTDLITTEHRQHAKIAKDVSAGMVLVTAIGAVVIAALIFLPKIIVR</sequence>
<keyword evidence="9 17" id="KW-0067">ATP-binding</keyword>
<accession>A0A1G1W2X4</accession>
<keyword evidence="13" id="KW-0594">Phospholipid biosynthesis</keyword>
<organism evidence="20 21">
    <name type="scientific">Candidatus Chisholmbacteria bacterium RIFCSPLOWO2_01_FULL_49_14</name>
    <dbReference type="NCBI Taxonomy" id="1797593"/>
    <lineage>
        <taxon>Bacteria</taxon>
        <taxon>Candidatus Chisholmiibacteriota</taxon>
    </lineage>
</organism>
<evidence type="ECO:0000256" key="18">
    <source>
        <dbReference type="PIRSR" id="PIRSR600829-4"/>
    </source>
</evidence>
<evidence type="ECO:0000256" key="14">
    <source>
        <dbReference type="ARBA" id="ARBA00023264"/>
    </source>
</evidence>
<feature type="transmembrane region" description="Helical" evidence="19">
    <location>
        <begin position="90"/>
        <end position="111"/>
    </location>
</feature>
<dbReference type="InterPro" id="IPR033717">
    <property type="entry name" value="UDPK"/>
</dbReference>
<comment type="subcellular location">
    <subcellularLocation>
        <location evidence="1">Cell membrane</location>
        <topology evidence="1">Multi-pass membrane protein</topology>
    </subcellularLocation>
</comment>
<evidence type="ECO:0000256" key="3">
    <source>
        <dbReference type="ARBA" id="ARBA00022475"/>
    </source>
</evidence>
<keyword evidence="3" id="KW-1003">Cell membrane</keyword>
<evidence type="ECO:0000256" key="8">
    <source>
        <dbReference type="ARBA" id="ARBA00022777"/>
    </source>
</evidence>
<dbReference type="GO" id="GO:0046872">
    <property type="term" value="F:metal ion binding"/>
    <property type="evidence" value="ECO:0007669"/>
    <property type="project" value="UniProtKB-KW"/>
</dbReference>
<keyword evidence="4" id="KW-0444">Lipid biosynthesis</keyword>
<keyword evidence="10 19" id="KW-1133">Transmembrane helix</keyword>
<comment type="similarity">
    <text evidence="2">Belongs to the bacterial diacylglycerol kinase family.</text>
</comment>
<dbReference type="PROSITE" id="PS51257">
    <property type="entry name" value="PROKAR_LIPOPROTEIN"/>
    <property type="match status" value="1"/>
</dbReference>
<proteinExistence type="inferred from homology"/>
<dbReference type="Proteomes" id="UP000176723">
    <property type="component" value="Unassembled WGS sequence"/>
</dbReference>
<evidence type="ECO:0000256" key="4">
    <source>
        <dbReference type="ARBA" id="ARBA00022516"/>
    </source>
</evidence>
<evidence type="ECO:0000256" key="15">
    <source>
        <dbReference type="PIRSR" id="PIRSR600829-1"/>
    </source>
</evidence>
<keyword evidence="14" id="KW-1208">Phospholipid metabolism</keyword>
<evidence type="ECO:0000256" key="9">
    <source>
        <dbReference type="ARBA" id="ARBA00022840"/>
    </source>
</evidence>
<dbReference type="GO" id="GO:0008654">
    <property type="term" value="P:phospholipid biosynthetic process"/>
    <property type="evidence" value="ECO:0007669"/>
    <property type="project" value="UniProtKB-KW"/>
</dbReference>
<comment type="cofactor">
    <cofactor evidence="18">
        <name>Mg(2+)</name>
        <dbReference type="ChEBI" id="CHEBI:18420"/>
    </cofactor>
    <text evidence="18">Mn(2+), Zn(2+), Cd(2+) and Co(2+) support activity to lesser extents.</text>
</comment>
<feature type="binding site" evidence="17">
    <location>
        <begin position="88"/>
        <end position="89"/>
    </location>
    <ligand>
        <name>ATP</name>
        <dbReference type="ChEBI" id="CHEBI:30616"/>
    </ligand>
</feature>
<keyword evidence="18" id="KW-0479">Metal-binding</keyword>
<keyword evidence="12 19" id="KW-0472">Membrane</keyword>
<feature type="binding site" evidence="16">
    <location>
        <position position="3"/>
    </location>
    <ligand>
        <name>substrate</name>
    </ligand>
</feature>
<feature type="transmembrane region" description="Helical" evidence="19">
    <location>
        <begin position="49"/>
        <end position="69"/>
    </location>
</feature>
<keyword evidence="8" id="KW-0418">Kinase</keyword>
<evidence type="ECO:0000256" key="13">
    <source>
        <dbReference type="ARBA" id="ARBA00023209"/>
    </source>
</evidence>
<protein>
    <recommendedName>
        <fullName evidence="22">Diacylglycerol kinase</fullName>
    </recommendedName>
</protein>
<feature type="binding site" evidence="17">
    <location>
        <position position="3"/>
    </location>
    <ligand>
        <name>ATP</name>
        <dbReference type="ChEBI" id="CHEBI:30616"/>
    </ligand>
</feature>
<reference evidence="20 21" key="1">
    <citation type="journal article" date="2016" name="Nat. Commun.">
        <title>Thousands of microbial genomes shed light on interconnected biogeochemical processes in an aquifer system.</title>
        <authorList>
            <person name="Anantharaman K."/>
            <person name="Brown C.T."/>
            <person name="Hug L.A."/>
            <person name="Sharon I."/>
            <person name="Castelle C.J."/>
            <person name="Probst A.J."/>
            <person name="Thomas B.C."/>
            <person name="Singh A."/>
            <person name="Wilkins M.J."/>
            <person name="Karaoz U."/>
            <person name="Brodie E.L."/>
            <person name="Williams K.H."/>
            <person name="Hubbard S.S."/>
            <person name="Banfield J.F."/>
        </authorList>
    </citation>
    <scope>NUCLEOTIDE SEQUENCE [LARGE SCALE GENOMIC DNA]</scope>
</reference>
<evidence type="ECO:0000256" key="19">
    <source>
        <dbReference type="SAM" id="Phobius"/>
    </source>
</evidence>
<feature type="binding site" evidence="18">
    <location>
        <position position="70"/>
    </location>
    <ligand>
        <name>a divalent metal cation</name>
        <dbReference type="ChEBI" id="CHEBI:60240"/>
    </ligand>
</feature>
<dbReference type="InterPro" id="IPR036945">
    <property type="entry name" value="DAGK_sf"/>
</dbReference>
<evidence type="ECO:0000256" key="12">
    <source>
        <dbReference type="ARBA" id="ARBA00023136"/>
    </source>
</evidence>
<dbReference type="PANTHER" id="PTHR34299">
    <property type="entry name" value="DIACYLGLYCEROL KINASE"/>
    <property type="match status" value="1"/>
</dbReference>
<evidence type="ECO:0000256" key="16">
    <source>
        <dbReference type="PIRSR" id="PIRSR600829-2"/>
    </source>
</evidence>
<keyword evidence="6 19" id="KW-0812">Transmembrane</keyword>
<keyword evidence="7 17" id="KW-0547">Nucleotide-binding</keyword>
<feature type="binding site" evidence="16">
    <location>
        <position position="63"/>
    </location>
    <ligand>
        <name>substrate</name>
    </ligand>
</feature>
<evidence type="ECO:0000256" key="17">
    <source>
        <dbReference type="PIRSR" id="PIRSR600829-3"/>
    </source>
</evidence>
<dbReference type="GO" id="GO:0005886">
    <property type="term" value="C:plasma membrane"/>
    <property type="evidence" value="ECO:0007669"/>
    <property type="project" value="UniProtKB-SubCell"/>
</dbReference>
<evidence type="ECO:0000256" key="1">
    <source>
        <dbReference type="ARBA" id="ARBA00004651"/>
    </source>
</evidence>
<keyword evidence="18" id="KW-0460">Magnesium</keyword>
<keyword evidence="11" id="KW-0443">Lipid metabolism</keyword>
<evidence type="ECO:0000313" key="20">
    <source>
        <dbReference type="EMBL" id="OGY22028.1"/>
    </source>
</evidence>
<dbReference type="InterPro" id="IPR000829">
    <property type="entry name" value="DAGK"/>
</dbReference>
<comment type="caution">
    <text evidence="20">The sequence shown here is derived from an EMBL/GenBank/DDBJ whole genome shotgun (WGS) entry which is preliminary data.</text>
</comment>
<name>A0A1G1W2X4_9BACT</name>
<evidence type="ECO:0000313" key="21">
    <source>
        <dbReference type="Proteomes" id="UP000176723"/>
    </source>
</evidence>
<evidence type="ECO:0000256" key="7">
    <source>
        <dbReference type="ARBA" id="ARBA00022741"/>
    </source>
</evidence>
<dbReference type="GO" id="GO:0016301">
    <property type="term" value="F:kinase activity"/>
    <property type="evidence" value="ECO:0007669"/>
    <property type="project" value="UniProtKB-KW"/>
</dbReference>
<dbReference type="Gene3D" id="1.10.287.3610">
    <property type="match status" value="1"/>
</dbReference>
<evidence type="ECO:0000256" key="2">
    <source>
        <dbReference type="ARBA" id="ARBA00005967"/>
    </source>
</evidence>
<evidence type="ECO:0008006" key="22">
    <source>
        <dbReference type="Google" id="ProtNLM"/>
    </source>
</evidence>
<evidence type="ECO:0000256" key="10">
    <source>
        <dbReference type="ARBA" id="ARBA00022989"/>
    </source>
</evidence>
<evidence type="ECO:0000256" key="11">
    <source>
        <dbReference type="ARBA" id="ARBA00023098"/>
    </source>
</evidence>
<feature type="active site" description="Proton acceptor" evidence="15">
    <location>
        <position position="63"/>
    </location>
</feature>
<keyword evidence="5" id="KW-0808">Transferase</keyword>
<dbReference type="CDD" id="cd14265">
    <property type="entry name" value="UDPK_IM_like"/>
    <property type="match status" value="1"/>
</dbReference>
<dbReference type="STRING" id="1797593.A3A65_03220"/>